<evidence type="ECO:0000313" key="1">
    <source>
        <dbReference type="Proteomes" id="UP000095283"/>
    </source>
</evidence>
<dbReference type="WBParaSite" id="Hba_06685">
    <property type="protein sequence ID" value="Hba_06685"/>
    <property type="gene ID" value="Hba_06685"/>
</dbReference>
<sequence length="21" mass="2608">MSNNNRWIYEPKPYDVKAMNH</sequence>
<dbReference type="Proteomes" id="UP000095283">
    <property type="component" value="Unplaced"/>
</dbReference>
<organism evidence="1 2">
    <name type="scientific">Heterorhabditis bacteriophora</name>
    <name type="common">Entomopathogenic nematode worm</name>
    <dbReference type="NCBI Taxonomy" id="37862"/>
    <lineage>
        <taxon>Eukaryota</taxon>
        <taxon>Metazoa</taxon>
        <taxon>Ecdysozoa</taxon>
        <taxon>Nematoda</taxon>
        <taxon>Chromadorea</taxon>
        <taxon>Rhabditida</taxon>
        <taxon>Rhabditina</taxon>
        <taxon>Rhabditomorpha</taxon>
        <taxon>Strongyloidea</taxon>
        <taxon>Heterorhabditidae</taxon>
        <taxon>Heterorhabditis</taxon>
    </lineage>
</organism>
<accession>A0A1I7WNG0</accession>
<keyword evidence="1" id="KW-1185">Reference proteome</keyword>
<name>A0A1I7WNG0_HETBA</name>
<reference evidence="2" key="1">
    <citation type="submission" date="2016-11" db="UniProtKB">
        <authorList>
            <consortium name="WormBaseParasite"/>
        </authorList>
    </citation>
    <scope>IDENTIFICATION</scope>
</reference>
<proteinExistence type="predicted"/>
<protein>
    <submittedName>
        <fullName evidence="2">50S ribosomal protein L13</fullName>
    </submittedName>
</protein>
<evidence type="ECO:0000313" key="2">
    <source>
        <dbReference type="WBParaSite" id="Hba_06685"/>
    </source>
</evidence>
<dbReference type="AlphaFoldDB" id="A0A1I7WNG0"/>